<evidence type="ECO:0000313" key="3">
    <source>
        <dbReference type="Proteomes" id="UP000280405"/>
    </source>
</evidence>
<dbReference type="AlphaFoldDB" id="A0A3A8FEW2"/>
<feature type="transmembrane region" description="Helical" evidence="1">
    <location>
        <begin position="6"/>
        <end position="22"/>
    </location>
</feature>
<evidence type="ECO:0000313" key="2">
    <source>
        <dbReference type="EMBL" id="RKG40934.1"/>
    </source>
</evidence>
<evidence type="ECO:0008006" key="4">
    <source>
        <dbReference type="Google" id="ProtNLM"/>
    </source>
</evidence>
<dbReference type="RefSeq" id="WP_120382432.1">
    <property type="nucleotide sequence ID" value="NZ_RAXT01000001.1"/>
</dbReference>
<dbReference type="Proteomes" id="UP000280405">
    <property type="component" value="Unassembled WGS sequence"/>
</dbReference>
<name>A0A3A8FEW2_9GAMM</name>
<proteinExistence type="predicted"/>
<comment type="caution">
    <text evidence="2">The sequence shown here is derived from an EMBL/GenBank/DDBJ whole genome shotgun (WGS) entry which is preliminary data.</text>
</comment>
<keyword evidence="1" id="KW-1133">Transmembrane helix</keyword>
<keyword evidence="1" id="KW-0472">Membrane</keyword>
<sequence length="95" mass="10531">MILIITFGLILIASFGLYLVSSKQIPKTLKSKWAILAKHPKRIRVIAFIFILIALSCLSHYFGNSIAIVALCLFSTPIIFGLILSINDLKPKSKT</sequence>
<accession>A0A3A8FEW2</accession>
<keyword evidence="3" id="KW-1185">Reference proteome</keyword>
<dbReference type="OrthoDB" id="6708927at2"/>
<organism evidence="2 3">
    <name type="scientific">Acinetobacter rongchengensis</name>
    <dbReference type="NCBI Taxonomy" id="2419601"/>
    <lineage>
        <taxon>Bacteria</taxon>
        <taxon>Pseudomonadati</taxon>
        <taxon>Pseudomonadota</taxon>
        <taxon>Gammaproteobacteria</taxon>
        <taxon>Moraxellales</taxon>
        <taxon>Moraxellaceae</taxon>
        <taxon>Acinetobacter</taxon>
    </lineage>
</organism>
<keyword evidence="1" id="KW-0812">Transmembrane</keyword>
<protein>
    <recommendedName>
        <fullName evidence="4">DUF1634 domain-containing protein</fullName>
    </recommendedName>
</protein>
<dbReference type="EMBL" id="RAXT01000001">
    <property type="protein sequence ID" value="RKG40934.1"/>
    <property type="molecule type" value="Genomic_DNA"/>
</dbReference>
<gene>
    <name evidence="2" type="ORF">D7V20_00655</name>
</gene>
<feature type="transmembrane region" description="Helical" evidence="1">
    <location>
        <begin position="43"/>
        <end position="62"/>
    </location>
</feature>
<evidence type="ECO:0000256" key="1">
    <source>
        <dbReference type="SAM" id="Phobius"/>
    </source>
</evidence>
<reference evidence="2 3" key="1">
    <citation type="submission" date="2018-09" db="EMBL/GenBank/DDBJ databases">
        <title>The draft genome of Acinetobacter spp. strains.</title>
        <authorList>
            <person name="Qin J."/>
            <person name="Feng Y."/>
            <person name="Zong Z."/>
        </authorList>
    </citation>
    <scope>NUCLEOTIDE SEQUENCE [LARGE SCALE GENOMIC DNA]</scope>
    <source>
        <strain evidence="2 3">WCHAc060115</strain>
    </source>
</reference>
<feature type="transmembrane region" description="Helical" evidence="1">
    <location>
        <begin position="68"/>
        <end position="86"/>
    </location>
</feature>